<accession>A0A167EG21</accession>
<reference evidence="2 3" key="1">
    <citation type="submission" date="2016-02" db="EMBL/GenBank/DDBJ databases">
        <title>Complete genome sequence and transcriptome regulation of the pentose utilising yeast Sugiyamaella lignohabitans.</title>
        <authorList>
            <person name="Bellasio M."/>
            <person name="Peymann A."/>
            <person name="Valli M."/>
            <person name="Sipitzky M."/>
            <person name="Graf A."/>
            <person name="Sauer M."/>
            <person name="Marx H."/>
            <person name="Mattanovich D."/>
        </authorList>
    </citation>
    <scope>NUCLEOTIDE SEQUENCE [LARGE SCALE GENOMIC DNA]</scope>
    <source>
        <strain evidence="2 3">CBS 10342</strain>
    </source>
</reference>
<dbReference type="KEGG" id="slb:AWJ20_4992"/>
<feature type="compositionally biased region" description="Pro residues" evidence="1">
    <location>
        <begin position="428"/>
        <end position="440"/>
    </location>
</feature>
<dbReference type="EMBL" id="CP014502">
    <property type="protein sequence ID" value="ANB14036.1"/>
    <property type="molecule type" value="Genomic_DNA"/>
</dbReference>
<evidence type="ECO:0000313" key="3">
    <source>
        <dbReference type="Proteomes" id="UP000189580"/>
    </source>
</evidence>
<keyword evidence="3" id="KW-1185">Reference proteome</keyword>
<dbReference type="PANTHER" id="PTHR45691">
    <property type="entry name" value="PROTEIN DIAPHANOUS"/>
    <property type="match status" value="1"/>
</dbReference>
<feature type="compositionally biased region" description="Polar residues" evidence="1">
    <location>
        <begin position="239"/>
        <end position="249"/>
    </location>
</feature>
<feature type="compositionally biased region" description="Low complexity" evidence="1">
    <location>
        <begin position="364"/>
        <end position="381"/>
    </location>
</feature>
<name>A0A167EG21_9ASCO</name>
<dbReference type="Proteomes" id="UP000189580">
    <property type="component" value="Chromosome d"/>
</dbReference>
<dbReference type="RefSeq" id="XP_018736513.1">
    <property type="nucleotide sequence ID" value="XM_018882101.1"/>
</dbReference>
<sequence>MNPFFETSVEDLNLSVEEQKSYPRWYTDLLVRKGKQSVAIGDTLSFVDNFGLTEADKHKILSIFGDPLVTLEPAQFYIFIRLASHILQGESISSSLIYIQAPVPKPKSILSRKRKKDVQSPSLAGTTGSNSISNGSANVGNNPFRRAPTVVSEESSVHSKPQKLDIDSFTQFILTGSMPSKSTPDSGAKSDYDSDDADRPPPTSRRKKRVTFNNDPPQVAEAAARSMEELLRQKGLQREQPTAVYQGSSGYPGGDLNSGSGMGFGGSNGSYDDSSQGQEEDEPDVEIDNTFKNVNIDSVLYHGVSNVTPEQEHFTFSDVISPSPSPPPPALYQSHTGNGAADNSKLSSIASMAGMMTPNGDPVSRSSLTSSIGSGTSPAIGLGLGAGVGGGPGSGSGTNSPNQQSFPNHSPIPFPAVGNGSEGNSSAPLPPPPPPPPPPRPRSDSRPNVSSSLAYSSITAGNHNNNTNVNSYPQSSNAGHALNHTISNSQVSNFHTGSSSSLVNPPTGPRLTSPLNSMTNSPFPSAPASISSTPTPAYNQIPVPSIQVNQHQYQNQQQQHHDHYQEQTLQPLQPQHTRSRPIPPPIRPMATGGDIPAIAPPPPQSRRVGSNSSIKSVNSINGSLSNGLSLQPQNGPPPQSLSSNTLQAFPSHFATSPPPPPASFSGQFVPHPGSPAPSLPPRQPSPLYQGGLAPPPPPSRRRAPSLPSQAVQYRASNPPGFSTPPLGAGGPNSFMPHRAALGQQQTGYTSSAPDLLADLKALQDEVDRINAQR</sequence>
<feature type="compositionally biased region" description="Low complexity" evidence="1">
    <location>
        <begin position="521"/>
        <end position="537"/>
    </location>
</feature>
<organism evidence="2 3">
    <name type="scientific">Sugiyamaella lignohabitans</name>
    <dbReference type="NCBI Taxonomy" id="796027"/>
    <lineage>
        <taxon>Eukaryota</taxon>
        <taxon>Fungi</taxon>
        <taxon>Dikarya</taxon>
        <taxon>Ascomycota</taxon>
        <taxon>Saccharomycotina</taxon>
        <taxon>Dipodascomycetes</taxon>
        <taxon>Dipodascales</taxon>
        <taxon>Trichomonascaceae</taxon>
        <taxon>Sugiyamaella</taxon>
    </lineage>
</organism>
<feature type="compositionally biased region" description="Gly residues" evidence="1">
    <location>
        <begin position="382"/>
        <end position="396"/>
    </location>
</feature>
<feature type="compositionally biased region" description="Low complexity" evidence="1">
    <location>
        <begin position="124"/>
        <end position="142"/>
    </location>
</feature>
<dbReference type="OrthoDB" id="2553626at2759"/>
<dbReference type="GeneID" id="30037184"/>
<feature type="compositionally biased region" description="Low complexity" evidence="1">
    <location>
        <begin position="608"/>
        <end position="630"/>
    </location>
</feature>
<gene>
    <name evidence="2" type="primary">SCD5</name>
    <name evidence="2" type="ORF">AWJ20_4992</name>
</gene>
<feature type="compositionally biased region" description="Polar residues" evidence="1">
    <location>
        <begin position="471"/>
        <end position="504"/>
    </location>
</feature>
<evidence type="ECO:0000256" key="1">
    <source>
        <dbReference type="SAM" id="MobiDB-lite"/>
    </source>
</evidence>
<dbReference type="PANTHER" id="PTHR45691:SF6">
    <property type="entry name" value="PROTEIN DIAPHANOUS"/>
    <property type="match status" value="1"/>
</dbReference>
<feature type="compositionally biased region" description="Polar residues" evidence="1">
    <location>
        <begin position="398"/>
        <end position="408"/>
    </location>
</feature>
<evidence type="ECO:0000313" key="2">
    <source>
        <dbReference type="EMBL" id="ANB14036.1"/>
    </source>
</evidence>
<feature type="compositionally biased region" description="Pro residues" evidence="1">
    <location>
        <begin position="672"/>
        <end position="684"/>
    </location>
</feature>
<feature type="region of interest" description="Disordered" evidence="1">
    <location>
        <begin position="571"/>
        <end position="737"/>
    </location>
</feature>
<dbReference type="AlphaFoldDB" id="A0A167EG21"/>
<feature type="region of interest" description="Disordered" evidence="1">
    <location>
        <begin position="175"/>
        <end position="220"/>
    </location>
</feature>
<feature type="compositionally biased region" description="Acidic residues" evidence="1">
    <location>
        <begin position="278"/>
        <end position="287"/>
    </location>
</feature>
<dbReference type="GO" id="GO:0005884">
    <property type="term" value="C:actin filament"/>
    <property type="evidence" value="ECO:0007669"/>
    <property type="project" value="TreeGrafter"/>
</dbReference>
<protein>
    <submittedName>
        <fullName evidence="2">Scd5p</fullName>
    </submittedName>
</protein>
<dbReference type="InterPro" id="IPR051412">
    <property type="entry name" value="Formin_Homology_Diaphanous_sf"/>
</dbReference>
<proteinExistence type="predicted"/>
<feature type="region of interest" description="Disordered" evidence="1">
    <location>
        <begin position="317"/>
        <end position="541"/>
    </location>
</feature>
<feature type="compositionally biased region" description="Polar residues" evidence="1">
    <location>
        <begin position="175"/>
        <end position="185"/>
    </location>
</feature>
<dbReference type="GO" id="GO:0030041">
    <property type="term" value="P:actin filament polymerization"/>
    <property type="evidence" value="ECO:0007669"/>
    <property type="project" value="TreeGrafter"/>
</dbReference>
<feature type="region of interest" description="Disordered" evidence="1">
    <location>
        <begin position="109"/>
        <end position="162"/>
    </location>
</feature>
<feature type="region of interest" description="Disordered" evidence="1">
    <location>
        <begin position="234"/>
        <end position="288"/>
    </location>
</feature>